<keyword evidence="6" id="KW-1185">Reference proteome</keyword>
<dbReference type="SUPFAM" id="SSF46785">
    <property type="entry name" value="Winged helix' DNA-binding domain"/>
    <property type="match status" value="1"/>
</dbReference>
<dbReference type="InterPro" id="IPR000524">
    <property type="entry name" value="Tscrpt_reg_HTH_GntR"/>
</dbReference>
<name>A0ABQ5W6J1_9HYPH</name>
<keyword evidence="2" id="KW-0238">DNA-binding</keyword>
<evidence type="ECO:0000313" key="5">
    <source>
        <dbReference type="EMBL" id="GLQ55403.1"/>
    </source>
</evidence>
<dbReference type="InterPro" id="IPR036390">
    <property type="entry name" value="WH_DNA-bd_sf"/>
</dbReference>
<evidence type="ECO:0000256" key="3">
    <source>
        <dbReference type="ARBA" id="ARBA00023163"/>
    </source>
</evidence>
<dbReference type="InterPro" id="IPR011711">
    <property type="entry name" value="GntR_C"/>
</dbReference>
<dbReference type="InterPro" id="IPR008920">
    <property type="entry name" value="TF_FadR/GntR_C"/>
</dbReference>
<sequence>MLTLGQATLDMFSVYSVSTVYNDRRETGGEDGLMTGVGAQSLEEFGYRSLRQMILQGELAPGQKLVQEDLAQRLGVSRTPLRSAIAALERDGFVAISPRGEATVASFGPARIADLFEVRAVLEGLTCRLVAPSFEQKHAMYLRSLISAAMPEGDSGDWSAYRSADQEFHNYLTTLLGNDFLTRQLASVRDVLSLSLAQGLLRAPSETYSEHMEIIAALEARDADAAEQAMLRHIRTTISLMRKRAAEDSASHPTGATAGAAV</sequence>
<evidence type="ECO:0000256" key="1">
    <source>
        <dbReference type="ARBA" id="ARBA00023015"/>
    </source>
</evidence>
<feature type="domain" description="HTH gntR-type" evidence="4">
    <location>
        <begin position="40"/>
        <end position="107"/>
    </location>
</feature>
<dbReference type="EMBL" id="BSNS01000011">
    <property type="protein sequence ID" value="GLQ55403.1"/>
    <property type="molecule type" value="Genomic_DNA"/>
</dbReference>
<dbReference type="Proteomes" id="UP001156691">
    <property type="component" value="Unassembled WGS sequence"/>
</dbReference>
<evidence type="ECO:0000256" key="2">
    <source>
        <dbReference type="ARBA" id="ARBA00023125"/>
    </source>
</evidence>
<keyword evidence="1" id="KW-0805">Transcription regulation</keyword>
<dbReference type="CDD" id="cd07377">
    <property type="entry name" value="WHTH_GntR"/>
    <property type="match status" value="1"/>
</dbReference>
<dbReference type="Gene3D" id="1.20.120.530">
    <property type="entry name" value="GntR ligand-binding domain-like"/>
    <property type="match status" value="1"/>
</dbReference>
<organism evidence="5 6">
    <name type="scientific">Devosia nitrariae</name>
    <dbReference type="NCBI Taxonomy" id="2071872"/>
    <lineage>
        <taxon>Bacteria</taxon>
        <taxon>Pseudomonadati</taxon>
        <taxon>Pseudomonadota</taxon>
        <taxon>Alphaproteobacteria</taxon>
        <taxon>Hyphomicrobiales</taxon>
        <taxon>Devosiaceae</taxon>
        <taxon>Devosia</taxon>
    </lineage>
</organism>
<comment type="caution">
    <text evidence="5">The sequence shown here is derived from an EMBL/GenBank/DDBJ whole genome shotgun (WGS) entry which is preliminary data.</text>
</comment>
<proteinExistence type="predicted"/>
<dbReference type="SUPFAM" id="SSF48008">
    <property type="entry name" value="GntR ligand-binding domain-like"/>
    <property type="match status" value="1"/>
</dbReference>
<dbReference type="Pfam" id="PF07729">
    <property type="entry name" value="FCD"/>
    <property type="match status" value="1"/>
</dbReference>
<accession>A0ABQ5W6J1</accession>
<dbReference type="SMART" id="SM00895">
    <property type="entry name" value="FCD"/>
    <property type="match status" value="1"/>
</dbReference>
<protein>
    <submittedName>
        <fullName evidence="5">GntR family transcriptional regulator</fullName>
    </submittedName>
</protein>
<dbReference type="InterPro" id="IPR036388">
    <property type="entry name" value="WH-like_DNA-bd_sf"/>
</dbReference>
<reference evidence="6" key="1">
    <citation type="journal article" date="2019" name="Int. J. Syst. Evol. Microbiol.">
        <title>The Global Catalogue of Microorganisms (GCM) 10K type strain sequencing project: providing services to taxonomists for standard genome sequencing and annotation.</title>
        <authorList>
            <consortium name="The Broad Institute Genomics Platform"/>
            <consortium name="The Broad Institute Genome Sequencing Center for Infectious Disease"/>
            <person name="Wu L."/>
            <person name="Ma J."/>
        </authorList>
    </citation>
    <scope>NUCLEOTIDE SEQUENCE [LARGE SCALE GENOMIC DNA]</scope>
    <source>
        <strain evidence="6">NBRC 112416</strain>
    </source>
</reference>
<evidence type="ECO:0000313" key="6">
    <source>
        <dbReference type="Proteomes" id="UP001156691"/>
    </source>
</evidence>
<dbReference type="Gene3D" id="1.10.10.10">
    <property type="entry name" value="Winged helix-like DNA-binding domain superfamily/Winged helix DNA-binding domain"/>
    <property type="match status" value="1"/>
</dbReference>
<dbReference type="PANTHER" id="PTHR43537">
    <property type="entry name" value="TRANSCRIPTIONAL REGULATOR, GNTR FAMILY"/>
    <property type="match status" value="1"/>
</dbReference>
<dbReference type="Pfam" id="PF00392">
    <property type="entry name" value="GntR"/>
    <property type="match status" value="1"/>
</dbReference>
<dbReference type="SMART" id="SM00345">
    <property type="entry name" value="HTH_GNTR"/>
    <property type="match status" value="1"/>
</dbReference>
<evidence type="ECO:0000259" key="4">
    <source>
        <dbReference type="PROSITE" id="PS50949"/>
    </source>
</evidence>
<keyword evidence="3" id="KW-0804">Transcription</keyword>
<dbReference type="PROSITE" id="PS50949">
    <property type="entry name" value="HTH_GNTR"/>
    <property type="match status" value="1"/>
</dbReference>
<gene>
    <name evidence="5" type="ORF">GCM10010862_26620</name>
</gene>
<dbReference type="PANTHER" id="PTHR43537:SF52">
    <property type="entry name" value="FATTY ACID METABOLISM REGULATOR PROTEIN"/>
    <property type="match status" value="1"/>
</dbReference>